<organism evidence="11 12">
    <name type="scientific">Astyanax mexicanus</name>
    <name type="common">Blind cave fish</name>
    <name type="synonym">Astyanax fasciatus mexicanus</name>
    <dbReference type="NCBI Taxonomy" id="7994"/>
    <lineage>
        <taxon>Eukaryota</taxon>
        <taxon>Metazoa</taxon>
        <taxon>Chordata</taxon>
        <taxon>Craniata</taxon>
        <taxon>Vertebrata</taxon>
        <taxon>Euteleostomi</taxon>
        <taxon>Actinopterygii</taxon>
        <taxon>Neopterygii</taxon>
        <taxon>Teleostei</taxon>
        <taxon>Ostariophysi</taxon>
        <taxon>Characiformes</taxon>
        <taxon>Characoidei</taxon>
        <taxon>Acestrorhamphidae</taxon>
        <taxon>Acestrorhamphinae</taxon>
        <taxon>Astyanax</taxon>
    </lineage>
</organism>
<evidence type="ECO:0000256" key="2">
    <source>
        <dbReference type="ARBA" id="ARBA00010868"/>
    </source>
</evidence>
<evidence type="ECO:0000256" key="1">
    <source>
        <dbReference type="ARBA" id="ARBA00004613"/>
    </source>
</evidence>
<reference evidence="11" key="4">
    <citation type="submission" date="2025-09" db="UniProtKB">
        <authorList>
            <consortium name="Ensembl"/>
        </authorList>
    </citation>
    <scope>IDENTIFICATION</scope>
</reference>
<comment type="subcellular location">
    <subcellularLocation>
        <location evidence="1 9">Secreted</location>
    </subcellularLocation>
</comment>
<dbReference type="SUPFAM" id="SSF54117">
    <property type="entry name" value="Interleukin 8-like chemokines"/>
    <property type="match status" value="1"/>
</dbReference>
<keyword evidence="3 9" id="KW-0145">Chemotaxis</keyword>
<reference evidence="12" key="1">
    <citation type="submission" date="2013-03" db="EMBL/GenBank/DDBJ databases">
        <authorList>
            <person name="Jeffery W."/>
            <person name="Warren W."/>
            <person name="Wilson R.K."/>
        </authorList>
    </citation>
    <scope>NUCLEOTIDE SEQUENCE</scope>
    <source>
        <strain evidence="12">female</strain>
    </source>
</reference>
<dbReference type="Pfam" id="PF00048">
    <property type="entry name" value="IL8"/>
    <property type="match status" value="1"/>
</dbReference>
<keyword evidence="8" id="KW-0395">Inflammatory response</keyword>
<keyword evidence="12" id="KW-1185">Reference proteome</keyword>
<name>A0A3B1IW74_ASTMX</name>
<dbReference type="PANTHER" id="PTHR12015:SF190">
    <property type="entry name" value="C-C MOTIF CHEMOKINE"/>
    <property type="match status" value="1"/>
</dbReference>
<protein>
    <recommendedName>
        <fullName evidence="9">C-C motif chemokine</fullName>
    </recommendedName>
</protein>
<dbReference type="Ensembl" id="ENSAMXT00000058012.1">
    <property type="protein sequence ID" value="ENSAMXP00000033795.1"/>
    <property type="gene ID" value="ENSAMXG00000033603.1"/>
</dbReference>
<dbReference type="AlphaFoldDB" id="A0A3B1IW74"/>
<keyword evidence="5 9" id="KW-0964">Secreted</keyword>
<evidence type="ECO:0000256" key="4">
    <source>
        <dbReference type="ARBA" id="ARBA00022514"/>
    </source>
</evidence>
<dbReference type="SMART" id="SM00199">
    <property type="entry name" value="SCY"/>
    <property type="match status" value="1"/>
</dbReference>
<dbReference type="InParanoid" id="A0A3B1IW74"/>
<dbReference type="GO" id="GO:0042742">
    <property type="term" value="P:defense response to bacterium"/>
    <property type="evidence" value="ECO:0007669"/>
    <property type="project" value="Ensembl"/>
</dbReference>
<dbReference type="GeneTree" id="ENSGT00990000204320"/>
<dbReference type="Bgee" id="ENSAMXG00000033603">
    <property type="expression patterns" value="Expressed in head kidney and 4 other cell types or tissues"/>
</dbReference>
<comment type="similarity">
    <text evidence="2 9">Belongs to the intercrine beta (chemokine CC) family.</text>
</comment>
<dbReference type="FunCoup" id="A0A3B1IW74">
    <property type="interactions" value="69"/>
</dbReference>
<feature type="chain" id="PRO_5017104583" description="C-C motif chemokine" evidence="9">
    <location>
        <begin position="27"/>
        <end position="100"/>
    </location>
</feature>
<dbReference type="Gene3D" id="2.40.50.40">
    <property type="match status" value="1"/>
</dbReference>
<dbReference type="PROSITE" id="PS00472">
    <property type="entry name" value="SMALL_CYTOKINES_CC"/>
    <property type="match status" value="1"/>
</dbReference>
<evidence type="ECO:0000259" key="10">
    <source>
        <dbReference type="SMART" id="SM00199"/>
    </source>
</evidence>
<keyword evidence="6 9" id="KW-0732">Signal</keyword>
<sequence length="100" mass="11263">MTRLTGPALALLLLLTVSLFTQETSALACCRKYSKGVLNFSHIRGYSIQTIKTVCKIDAIIFHTKTGRNVCANPAQTWVMQSIQMLREKVKTMMKKNTKQ</sequence>
<dbReference type="PANTHER" id="PTHR12015">
    <property type="entry name" value="SMALL INDUCIBLE CYTOKINE A"/>
    <property type="match status" value="1"/>
</dbReference>
<dbReference type="GO" id="GO:0006954">
    <property type="term" value="P:inflammatory response"/>
    <property type="evidence" value="ECO:0007669"/>
    <property type="project" value="UniProtKB-KW"/>
</dbReference>
<keyword evidence="4 9" id="KW-0202">Cytokine</keyword>
<evidence type="ECO:0000256" key="5">
    <source>
        <dbReference type="ARBA" id="ARBA00022525"/>
    </source>
</evidence>
<evidence type="ECO:0000313" key="12">
    <source>
        <dbReference type="Proteomes" id="UP000018467"/>
    </source>
</evidence>
<dbReference type="Proteomes" id="UP000018467">
    <property type="component" value="Unassembled WGS sequence"/>
</dbReference>
<keyword evidence="7" id="KW-1015">Disulfide bond</keyword>
<evidence type="ECO:0000256" key="6">
    <source>
        <dbReference type="ARBA" id="ARBA00022729"/>
    </source>
</evidence>
<evidence type="ECO:0000256" key="8">
    <source>
        <dbReference type="ARBA" id="ARBA00023198"/>
    </source>
</evidence>
<dbReference type="InterPro" id="IPR001811">
    <property type="entry name" value="Chemokine_IL8-like_dom"/>
</dbReference>
<dbReference type="STRING" id="7994.ENSAMXP00000033795"/>
<evidence type="ECO:0000256" key="7">
    <source>
        <dbReference type="ARBA" id="ARBA00023157"/>
    </source>
</evidence>
<reference evidence="12" key="2">
    <citation type="journal article" date="2014" name="Nat. Commun.">
        <title>The cavefish genome reveals candidate genes for eye loss.</title>
        <authorList>
            <person name="McGaugh S.E."/>
            <person name="Gross J.B."/>
            <person name="Aken B."/>
            <person name="Blin M."/>
            <person name="Borowsky R."/>
            <person name="Chalopin D."/>
            <person name="Hinaux H."/>
            <person name="Jeffery W.R."/>
            <person name="Keene A."/>
            <person name="Ma L."/>
            <person name="Minx P."/>
            <person name="Murphy D."/>
            <person name="O'Quin K.E."/>
            <person name="Retaux S."/>
            <person name="Rohner N."/>
            <person name="Searle S.M."/>
            <person name="Stahl B.A."/>
            <person name="Tabin C."/>
            <person name="Volff J.N."/>
            <person name="Yoshizawa M."/>
            <person name="Warren W.C."/>
        </authorList>
    </citation>
    <scope>NUCLEOTIDE SEQUENCE [LARGE SCALE GENOMIC DNA]</scope>
    <source>
        <strain evidence="12">female</strain>
    </source>
</reference>
<dbReference type="GO" id="GO:0005615">
    <property type="term" value="C:extracellular space"/>
    <property type="evidence" value="ECO:0007669"/>
    <property type="project" value="UniProtKB-KW"/>
</dbReference>
<dbReference type="GO" id="GO:0008009">
    <property type="term" value="F:chemokine activity"/>
    <property type="evidence" value="ECO:0007669"/>
    <property type="project" value="InterPro"/>
</dbReference>
<dbReference type="InterPro" id="IPR000827">
    <property type="entry name" value="Chemokine_CC_CS"/>
</dbReference>
<evidence type="ECO:0000256" key="3">
    <source>
        <dbReference type="ARBA" id="ARBA00022500"/>
    </source>
</evidence>
<dbReference type="InterPro" id="IPR036048">
    <property type="entry name" value="Interleukin_8-like_sf"/>
</dbReference>
<dbReference type="InterPro" id="IPR039809">
    <property type="entry name" value="Chemokine_b/g/d"/>
</dbReference>
<dbReference type="FunFam" id="2.40.50.40:FF:000012">
    <property type="entry name" value="C-C motif chemokine"/>
    <property type="match status" value="1"/>
</dbReference>
<accession>A0A3B1IW74</accession>
<dbReference type="GO" id="GO:0006955">
    <property type="term" value="P:immune response"/>
    <property type="evidence" value="ECO:0007669"/>
    <property type="project" value="Ensembl"/>
</dbReference>
<reference evidence="11" key="3">
    <citation type="submission" date="2025-08" db="UniProtKB">
        <authorList>
            <consortium name="Ensembl"/>
        </authorList>
    </citation>
    <scope>IDENTIFICATION</scope>
</reference>
<evidence type="ECO:0000256" key="9">
    <source>
        <dbReference type="RuleBase" id="RU361150"/>
    </source>
</evidence>
<evidence type="ECO:0000313" key="11">
    <source>
        <dbReference type="Ensembl" id="ENSAMXP00000033795.1"/>
    </source>
</evidence>
<feature type="domain" description="Chemokine interleukin-8-like" evidence="10">
    <location>
        <begin position="26"/>
        <end position="86"/>
    </location>
</feature>
<proteinExistence type="inferred from homology"/>
<feature type="signal peptide" evidence="9">
    <location>
        <begin position="1"/>
        <end position="26"/>
    </location>
</feature>